<dbReference type="EC" id="2.3.1.-" evidence="3"/>
<dbReference type="GO" id="GO:0016747">
    <property type="term" value="F:acyltransferase activity, transferring groups other than amino-acyl groups"/>
    <property type="evidence" value="ECO:0007669"/>
    <property type="project" value="InterPro"/>
</dbReference>
<dbReference type="AlphaFoldDB" id="A0AAW7JS04"/>
<dbReference type="Proteomes" id="UP001168478">
    <property type="component" value="Unassembled WGS sequence"/>
</dbReference>
<evidence type="ECO:0000259" key="1">
    <source>
        <dbReference type="PROSITE" id="PS51186"/>
    </source>
</evidence>
<dbReference type="RefSeq" id="WP_068855780.1">
    <property type="nucleotide sequence ID" value="NZ_CAUWBX010000021.1"/>
</dbReference>
<accession>A0AAW7JS04</accession>
<dbReference type="InterPro" id="IPR016181">
    <property type="entry name" value="Acyl_CoA_acyltransferase"/>
</dbReference>
<reference evidence="3" key="2">
    <citation type="submission" date="2023-08" db="EMBL/GenBank/DDBJ databases">
        <title>Identification and characterization of horizontal gene transfer across gut microbiota members of farm animals based on homology search.</title>
        <authorList>
            <person name="Schwarzerova J."/>
            <person name="Nykrynova M."/>
            <person name="Jureckova K."/>
            <person name="Cejkova D."/>
            <person name="Rychlik I."/>
        </authorList>
    </citation>
    <scope>NUCLEOTIDE SEQUENCE</scope>
    <source>
        <strain evidence="3">ET15</strain>
        <strain evidence="2">ET37</strain>
    </source>
</reference>
<dbReference type="Proteomes" id="UP001167831">
    <property type="component" value="Unassembled WGS sequence"/>
</dbReference>
<name>A0AAW7JS04_9BACT</name>
<dbReference type="CDD" id="cd04301">
    <property type="entry name" value="NAT_SF"/>
    <property type="match status" value="1"/>
</dbReference>
<dbReference type="PANTHER" id="PTHR43451">
    <property type="entry name" value="ACETYLTRANSFERASE (GNAT) FAMILY PROTEIN"/>
    <property type="match status" value="1"/>
</dbReference>
<dbReference type="SUPFAM" id="SSF55729">
    <property type="entry name" value="Acyl-CoA N-acyltransferases (Nat)"/>
    <property type="match status" value="1"/>
</dbReference>
<evidence type="ECO:0000313" key="2">
    <source>
        <dbReference type="EMBL" id="MDN0021961.1"/>
    </source>
</evidence>
<dbReference type="PROSITE" id="PS51186">
    <property type="entry name" value="GNAT"/>
    <property type="match status" value="1"/>
</dbReference>
<evidence type="ECO:0000313" key="5">
    <source>
        <dbReference type="Proteomes" id="UP001168478"/>
    </source>
</evidence>
<comment type="caution">
    <text evidence="3">The sequence shown here is derived from an EMBL/GenBank/DDBJ whole genome shotgun (WGS) entry which is preliminary data.</text>
</comment>
<keyword evidence="4" id="KW-1185">Reference proteome</keyword>
<gene>
    <name evidence="2" type="ORF">QVN81_02825</name>
    <name evidence="3" type="ORF">QVN84_03775</name>
</gene>
<dbReference type="Pfam" id="PF13673">
    <property type="entry name" value="Acetyltransf_10"/>
    <property type="match status" value="1"/>
</dbReference>
<sequence>MTFIYDIRPITDQDIPKLLELFRSTVLTVNSRDYTKEETEDWASCGDSIEHWKELLAKNDFIGALDRQGNIIGFSSMDCNGHLHSMFVHKNWQGCGVATQLLSEVEKVAQKYGVDKIHSEVSITARSFFEQHGYRTMKEQKQKANQLFLTNYKMEKVLK</sequence>
<protein>
    <submittedName>
        <fullName evidence="3">GNAT family N-acetyltransferase</fullName>
        <ecNumber evidence="3">2.3.1.-</ecNumber>
    </submittedName>
</protein>
<dbReference type="EMBL" id="JAUEIE010000002">
    <property type="protein sequence ID" value="MDN0021961.1"/>
    <property type="molecule type" value="Genomic_DNA"/>
</dbReference>
<dbReference type="Gene3D" id="3.40.630.30">
    <property type="match status" value="1"/>
</dbReference>
<feature type="domain" description="N-acetyltransferase" evidence="1">
    <location>
        <begin position="5"/>
        <end position="159"/>
    </location>
</feature>
<keyword evidence="3" id="KW-0012">Acyltransferase</keyword>
<proteinExistence type="predicted"/>
<organism evidence="3 5">
    <name type="scientific">Leyella lascolaii</name>
    <dbReference type="NCBI Taxonomy" id="1776379"/>
    <lineage>
        <taxon>Bacteria</taxon>
        <taxon>Pseudomonadati</taxon>
        <taxon>Bacteroidota</taxon>
        <taxon>Bacteroidia</taxon>
        <taxon>Bacteroidales</taxon>
        <taxon>Prevotellaceae</taxon>
        <taxon>Leyella</taxon>
    </lineage>
</organism>
<dbReference type="InterPro" id="IPR000182">
    <property type="entry name" value="GNAT_dom"/>
</dbReference>
<evidence type="ECO:0000313" key="3">
    <source>
        <dbReference type="EMBL" id="MDN0024646.1"/>
    </source>
</evidence>
<dbReference type="InterPro" id="IPR052564">
    <property type="entry name" value="N-acetyltrans/Recomb-assoc"/>
</dbReference>
<dbReference type="PANTHER" id="PTHR43451:SF1">
    <property type="entry name" value="ACETYLTRANSFERASE"/>
    <property type="match status" value="1"/>
</dbReference>
<keyword evidence="3" id="KW-0808">Transferase</keyword>
<reference evidence="3" key="1">
    <citation type="submission" date="2023-06" db="EMBL/GenBank/DDBJ databases">
        <authorList>
            <person name="Zeman M."/>
            <person name="Kubasova T."/>
            <person name="Jahodarova E."/>
            <person name="Nykrynova M."/>
            <person name="Rychlik I."/>
        </authorList>
    </citation>
    <scope>NUCLEOTIDE SEQUENCE</scope>
    <source>
        <strain evidence="3">ET15</strain>
        <strain evidence="2">ET37</strain>
    </source>
</reference>
<dbReference type="EMBL" id="JAUEIF010000002">
    <property type="protein sequence ID" value="MDN0024646.1"/>
    <property type="molecule type" value="Genomic_DNA"/>
</dbReference>
<evidence type="ECO:0000313" key="4">
    <source>
        <dbReference type="Proteomes" id="UP001167831"/>
    </source>
</evidence>